<evidence type="ECO:0000313" key="2">
    <source>
        <dbReference type="Proteomes" id="UP000789920"/>
    </source>
</evidence>
<proteinExistence type="predicted"/>
<accession>A0ACA9S591</accession>
<feature type="non-terminal residue" evidence="1">
    <location>
        <position position="45"/>
    </location>
</feature>
<comment type="caution">
    <text evidence="1">The sequence shown here is derived from an EMBL/GenBank/DDBJ whole genome shotgun (WGS) entry which is preliminary data.</text>
</comment>
<organism evidence="1 2">
    <name type="scientific">Racocetra persica</name>
    <dbReference type="NCBI Taxonomy" id="160502"/>
    <lineage>
        <taxon>Eukaryota</taxon>
        <taxon>Fungi</taxon>
        <taxon>Fungi incertae sedis</taxon>
        <taxon>Mucoromycota</taxon>
        <taxon>Glomeromycotina</taxon>
        <taxon>Glomeromycetes</taxon>
        <taxon>Diversisporales</taxon>
        <taxon>Gigasporaceae</taxon>
        <taxon>Racocetra</taxon>
    </lineage>
</organism>
<feature type="non-terminal residue" evidence="1">
    <location>
        <position position="1"/>
    </location>
</feature>
<name>A0ACA9S591_9GLOM</name>
<keyword evidence="2" id="KW-1185">Reference proteome</keyword>
<gene>
    <name evidence="1" type="ORF">RPERSI_LOCUS26589</name>
</gene>
<reference evidence="1" key="1">
    <citation type="submission" date="2021-06" db="EMBL/GenBank/DDBJ databases">
        <authorList>
            <person name="Kallberg Y."/>
            <person name="Tangrot J."/>
            <person name="Rosling A."/>
        </authorList>
    </citation>
    <scope>NUCLEOTIDE SEQUENCE</scope>
    <source>
        <strain evidence="1">MA461A</strain>
    </source>
</reference>
<dbReference type="Proteomes" id="UP000789920">
    <property type="component" value="Unassembled WGS sequence"/>
</dbReference>
<sequence length="45" mass="5446">LNFQNQLLRNTISLNVVDWRKKYLVKLLSLPETFHKSSVLWDQEM</sequence>
<evidence type="ECO:0000313" key="1">
    <source>
        <dbReference type="EMBL" id="CAG8825842.1"/>
    </source>
</evidence>
<dbReference type="EMBL" id="CAJVQC010091174">
    <property type="protein sequence ID" value="CAG8825842.1"/>
    <property type="molecule type" value="Genomic_DNA"/>
</dbReference>
<protein>
    <submittedName>
        <fullName evidence="1">22706_t:CDS:1</fullName>
    </submittedName>
</protein>